<dbReference type="Pfam" id="PF16903">
    <property type="entry name" value="Capsid_N"/>
    <property type="match status" value="1"/>
</dbReference>
<dbReference type="Gene3D" id="2.70.9.10">
    <property type="entry name" value="Adenovirus Type 2 Hexon, domain 4"/>
    <property type="match status" value="1"/>
</dbReference>
<accession>A0A6C0KA04</accession>
<feature type="domain" description="Major capsid protein C-terminal" evidence="1">
    <location>
        <begin position="297"/>
        <end position="475"/>
    </location>
</feature>
<evidence type="ECO:0000259" key="1">
    <source>
        <dbReference type="Pfam" id="PF04451"/>
    </source>
</evidence>
<evidence type="ECO:0008006" key="4">
    <source>
        <dbReference type="Google" id="ProtNLM"/>
    </source>
</evidence>
<dbReference type="InterPro" id="IPR007542">
    <property type="entry name" value="MCP_C"/>
</dbReference>
<evidence type="ECO:0000259" key="2">
    <source>
        <dbReference type="Pfam" id="PF16903"/>
    </source>
</evidence>
<evidence type="ECO:0000313" key="3">
    <source>
        <dbReference type="EMBL" id="QHU13088.1"/>
    </source>
</evidence>
<name>A0A6C0KA04_9ZZZZ</name>
<dbReference type="InterPro" id="IPR031654">
    <property type="entry name" value="Capsid_N"/>
</dbReference>
<proteinExistence type="predicted"/>
<organism evidence="3">
    <name type="scientific">viral metagenome</name>
    <dbReference type="NCBI Taxonomy" id="1070528"/>
    <lineage>
        <taxon>unclassified sequences</taxon>
        <taxon>metagenomes</taxon>
        <taxon>organismal metagenomes</taxon>
    </lineage>
</organism>
<dbReference type="AlphaFoldDB" id="A0A6C0KA04"/>
<dbReference type="InterPro" id="IPR016112">
    <property type="entry name" value="VP_dsDNA_II"/>
</dbReference>
<feature type="domain" description="Major capsid protein N-terminal" evidence="2">
    <location>
        <begin position="25"/>
        <end position="242"/>
    </location>
</feature>
<dbReference type="SUPFAM" id="SSF49749">
    <property type="entry name" value="Group II dsDNA viruses VP"/>
    <property type="match status" value="2"/>
</dbReference>
<dbReference type="EMBL" id="MN740813">
    <property type="protein sequence ID" value="QHU13088.1"/>
    <property type="molecule type" value="Genomic_DNA"/>
</dbReference>
<dbReference type="Pfam" id="PF04451">
    <property type="entry name" value="Capsid_NCLDV"/>
    <property type="match status" value="1"/>
</dbReference>
<protein>
    <recommendedName>
        <fullName evidence="4">Major capsid protein N-terminal domain-containing protein</fullName>
    </recommendedName>
</protein>
<sequence length="566" mass="63961">MPGGLMQLTAFGAQNILVNGNPSMSYFNKLYKRTTNFAMEHYRIEPRGVTDMTMPNAGQRTFRFKVPNYADLLHDCYVCVNIPDIWSPLTRIGTSDAKPSEFQWVRNLGFNMLEEVAVSFNGTQIVSFTGEWMKVLSYMQESKAKRENVDDMVGNLPEMYDPGNANGRMQQYPHAIATSTIPITAPSIQGRQLTIPLPFWFCKEISESLPLIAMRLTEVEIRVTFSSLYYLYTVIDVDPTSSTYGYRIPGEPNSPTTGIQKFLSYPDTNGYPQNSQLLTWSLNPYIEGNFIFLTDSERAHVAAYERTFLITQVRNQYVEKQYGLNNQLIPMFNLCTRVVALFQRYDRAMMNDWDNYTNWDEIDIPNLNVNLLPFNNSYTTQQLFTSGPTFSNNMGARDILVEGTLVFDGKERFTTKNVNFFRDIQNYQFSTGPTPDLPGIYLYSFALDPNAITQPTGSVNASMFNKTYFQYTLLVPPVVATAQTTQDPVCVVKSTANTNSPVPVPAGSTDSIDGRPPIINPGNTITIYSAPTNLYVQFQGYNSVIYIESYNFVKVMNGQANVVFST</sequence>
<dbReference type="InterPro" id="IPR038519">
    <property type="entry name" value="MCP_C_sf"/>
</dbReference>
<reference evidence="3" key="1">
    <citation type="journal article" date="2020" name="Nature">
        <title>Giant virus diversity and host interactions through global metagenomics.</title>
        <authorList>
            <person name="Schulz F."/>
            <person name="Roux S."/>
            <person name="Paez-Espino D."/>
            <person name="Jungbluth S."/>
            <person name="Walsh D.A."/>
            <person name="Denef V.J."/>
            <person name="McMahon K.D."/>
            <person name="Konstantinidis K.T."/>
            <person name="Eloe-Fadrosh E.A."/>
            <person name="Kyrpides N.C."/>
            <person name="Woyke T."/>
        </authorList>
    </citation>
    <scope>NUCLEOTIDE SEQUENCE</scope>
    <source>
        <strain evidence="3">GVMAG-S-1101176-114</strain>
    </source>
</reference>
<dbReference type="Gene3D" id="2.70.9.20">
    <property type="entry name" value="Major capsid protein Vp54"/>
    <property type="match status" value="1"/>
</dbReference>
<dbReference type="GO" id="GO:0005198">
    <property type="term" value="F:structural molecule activity"/>
    <property type="evidence" value="ECO:0007669"/>
    <property type="project" value="InterPro"/>
</dbReference>